<dbReference type="Proteomes" id="UP000784294">
    <property type="component" value="Unassembled WGS sequence"/>
</dbReference>
<keyword evidence="2" id="KW-1185">Reference proteome</keyword>
<dbReference type="AlphaFoldDB" id="A0A3S5ADX9"/>
<evidence type="ECO:0000313" key="2">
    <source>
        <dbReference type="Proteomes" id="UP000784294"/>
    </source>
</evidence>
<comment type="caution">
    <text evidence="1">The sequence shown here is derived from an EMBL/GenBank/DDBJ whole genome shotgun (WGS) entry which is preliminary data.</text>
</comment>
<gene>
    <name evidence="1" type="ORF">PXEA_LOCUS7395</name>
</gene>
<dbReference type="EMBL" id="CAAALY010019517">
    <property type="protein sequence ID" value="VEL13955.1"/>
    <property type="molecule type" value="Genomic_DNA"/>
</dbReference>
<name>A0A3S5ADX9_9PLAT</name>
<proteinExistence type="predicted"/>
<sequence>MGSTDGGLIASGRQMLRQRYTLPVNSESVGNSVAVTGVGTDGGVATVPGGKESAGSAGGNAFSRPQVASRRLWLGGAPGHIPRVKEMGLGKSDVGPGLKESHCPQIKQSYKTQKQMREQEPTIKEKGIKIEAGRVHDEEPAVIRRAGSTQMHMAGREKSQMQPQVVGLGQERGHVSQKDMVNSLIKSTKPIF</sequence>
<reference evidence="1" key="1">
    <citation type="submission" date="2018-11" db="EMBL/GenBank/DDBJ databases">
        <authorList>
            <consortium name="Pathogen Informatics"/>
        </authorList>
    </citation>
    <scope>NUCLEOTIDE SEQUENCE</scope>
</reference>
<accession>A0A3S5ADX9</accession>
<organism evidence="1 2">
    <name type="scientific">Protopolystoma xenopodis</name>
    <dbReference type="NCBI Taxonomy" id="117903"/>
    <lineage>
        <taxon>Eukaryota</taxon>
        <taxon>Metazoa</taxon>
        <taxon>Spiralia</taxon>
        <taxon>Lophotrochozoa</taxon>
        <taxon>Platyhelminthes</taxon>
        <taxon>Monogenea</taxon>
        <taxon>Polyopisthocotylea</taxon>
        <taxon>Polystomatidea</taxon>
        <taxon>Polystomatidae</taxon>
        <taxon>Protopolystoma</taxon>
    </lineage>
</organism>
<protein>
    <submittedName>
        <fullName evidence="1">Uncharacterized protein</fullName>
    </submittedName>
</protein>
<evidence type="ECO:0000313" key="1">
    <source>
        <dbReference type="EMBL" id="VEL13955.1"/>
    </source>
</evidence>